<gene>
    <name evidence="7" type="primary">waaF</name>
    <name evidence="7" type="ORF">U0042_03785</name>
</gene>
<evidence type="ECO:0000256" key="5">
    <source>
        <dbReference type="ARBA" id="ARBA00047503"/>
    </source>
</evidence>
<feature type="region of interest" description="Disordered" evidence="6">
    <location>
        <begin position="384"/>
        <end position="426"/>
    </location>
</feature>
<comment type="catalytic activity">
    <reaction evidence="5">
        <text>an L-alpha-D-Hep-(1-&gt;5)-[alpha-Kdo-(2-&gt;4)]-alpha-Kdo-(2-&gt;6)-lipid A + ADP-L-glycero-beta-D-manno-heptose = an L-alpha-D-Hep-(1-&gt;3)-L-alpha-D-Hep-(1-&gt;5)-[alpha-Kdo-(2-&gt;4)]-alpha-Kdo-(2-&gt;6)-lipid A + ADP + H(+)</text>
        <dbReference type="Rhea" id="RHEA:74071"/>
        <dbReference type="ChEBI" id="CHEBI:15378"/>
        <dbReference type="ChEBI" id="CHEBI:61506"/>
        <dbReference type="ChEBI" id="CHEBI:193068"/>
        <dbReference type="ChEBI" id="CHEBI:193069"/>
        <dbReference type="ChEBI" id="CHEBI:456216"/>
        <dbReference type="EC" id="2.4.99.24"/>
    </reaction>
</comment>
<comment type="similarity">
    <text evidence="3">Belongs to the glycosyltransferase 9 family.</text>
</comment>
<protein>
    <recommendedName>
        <fullName evidence="4">lipopolysaccharide heptosyltransferase II</fullName>
        <ecNumber evidence="4">2.4.99.24</ecNumber>
    </recommendedName>
</protein>
<dbReference type="EMBL" id="CP139965">
    <property type="protein sequence ID" value="WQD78839.1"/>
    <property type="molecule type" value="Genomic_DNA"/>
</dbReference>
<sequence>MNRAKTFMFSALPTTPHAFAPAARPAAVWGPEVRRILCVRLDNMGDVLMTTPAMRALREAAPGRQLTLLASSAGAQMAPYLPDVDEVIRYDAPWVSGQAEPSAQTDLHMRRALEAGRFDAAVIFTVYSQNPLPAALMCYLAGIPRRLAWCRENPYHLLTDWVHEKEPQQHVRHEVARQLALVEHVGATTPDTRMRFAVADEDRHTLDALLATHGVRADTPYVVLHAGASSASRRYPPERFGEVASHIAAQLRCPVLLTGGLEERETVQRVTSATRTSMRRYLCDLSGLLTLGQLGALLERAAVLVSNNTGPVHIAAALGTPVVDLYALTNPQHTPWQTPSRVLFHDVDCRWCYRSVCPEGHHACLLGVPAAEVAEAALQLAAPRLSPPSPPAAARPAPRGTAGPLPVKTSRWPGEAAVLARLPKTS</sequence>
<evidence type="ECO:0000256" key="3">
    <source>
        <dbReference type="ARBA" id="ARBA00043995"/>
    </source>
</evidence>
<dbReference type="Proteomes" id="UP001325479">
    <property type="component" value="Chromosome"/>
</dbReference>
<dbReference type="InterPro" id="IPR011910">
    <property type="entry name" value="RfaF"/>
</dbReference>
<dbReference type="PANTHER" id="PTHR30160">
    <property type="entry name" value="TETRAACYLDISACCHARIDE 4'-KINASE-RELATED"/>
    <property type="match status" value="1"/>
</dbReference>
<keyword evidence="2" id="KW-0808">Transferase</keyword>
<dbReference type="PANTHER" id="PTHR30160:SF1">
    <property type="entry name" value="LIPOPOLYSACCHARIDE 1,2-N-ACETYLGLUCOSAMINETRANSFERASE-RELATED"/>
    <property type="match status" value="1"/>
</dbReference>
<dbReference type="RefSeq" id="WP_114809930.1">
    <property type="nucleotide sequence ID" value="NZ_CP139965.1"/>
</dbReference>
<dbReference type="Pfam" id="PF01075">
    <property type="entry name" value="Glyco_transf_9"/>
    <property type="match status" value="1"/>
</dbReference>
<dbReference type="NCBIfam" id="TIGR02195">
    <property type="entry name" value="heptsyl_trn_II"/>
    <property type="match status" value="1"/>
</dbReference>
<dbReference type="SUPFAM" id="SSF53756">
    <property type="entry name" value="UDP-Glycosyltransferase/glycogen phosphorylase"/>
    <property type="match status" value="1"/>
</dbReference>
<accession>A0ABZ0WN75</accession>
<evidence type="ECO:0000256" key="1">
    <source>
        <dbReference type="ARBA" id="ARBA00022676"/>
    </source>
</evidence>
<dbReference type="CDD" id="cd03789">
    <property type="entry name" value="GT9_LPS_heptosyltransferase"/>
    <property type="match status" value="1"/>
</dbReference>
<evidence type="ECO:0000313" key="8">
    <source>
        <dbReference type="Proteomes" id="UP001325479"/>
    </source>
</evidence>
<keyword evidence="8" id="KW-1185">Reference proteome</keyword>
<dbReference type="Gene3D" id="3.40.50.2000">
    <property type="entry name" value="Glycogen Phosphorylase B"/>
    <property type="match status" value="2"/>
</dbReference>
<dbReference type="InterPro" id="IPR002201">
    <property type="entry name" value="Glyco_trans_9"/>
</dbReference>
<dbReference type="InterPro" id="IPR051199">
    <property type="entry name" value="LPS_LOS_Heptosyltrfase"/>
</dbReference>
<organism evidence="7 8">
    <name type="scientific">Paraburkholderia kururiensis</name>
    <dbReference type="NCBI Taxonomy" id="984307"/>
    <lineage>
        <taxon>Bacteria</taxon>
        <taxon>Pseudomonadati</taxon>
        <taxon>Pseudomonadota</taxon>
        <taxon>Betaproteobacteria</taxon>
        <taxon>Burkholderiales</taxon>
        <taxon>Burkholderiaceae</taxon>
        <taxon>Paraburkholderia</taxon>
    </lineage>
</organism>
<name>A0ABZ0WN75_9BURK</name>
<evidence type="ECO:0000256" key="6">
    <source>
        <dbReference type="SAM" id="MobiDB-lite"/>
    </source>
</evidence>
<proteinExistence type="inferred from homology"/>
<evidence type="ECO:0000256" key="4">
    <source>
        <dbReference type="ARBA" id="ARBA00044042"/>
    </source>
</evidence>
<evidence type="ECO:0000313" key="7">
    <source>
        <dbReference type="EMBL" id="WQD78839.1"/>
    </source>
</evidence>
<evidence type="ECO:0000256" key="2">
    <source>
        <dbReference type="ARBA" id="ARBA00022679"/>
    </source>
</evidence>
<dbReference type="EC" id="2.4.99.24" evidence="4"/>
<keyword evidence="1" id="KW-0328">Glycosyltransferase</keyword>
<feature type="compositionally biased region" description="Low complexity" evidence="6">
    <location>
        <begin position="394"/>
        <end position="406"/>
    </location>
</feature>
<reference evidence="7 8" key="1">
    <citation type="submission" date="2023-12" db="EMBL/GenBank/DDBJ databases">
        <title>Genome sequencing and assembly of bacterial species from a model synthetic community.</title>
        <authorList>
            <person name="Hogle S.L."/>
        </authorList>
    </citation>
    <scope>NUCLEOTIDE SEQUENCE [LARGE SCALE GENOMIC DNA]</scope>
    <source>
        <strain evidence="7 8">HAMBI 2494</strain>
    </source>
</reference>